<dbReference type="GO" id="GO:0005794">
    <property type="term" value="C:Golgi apparatus"/>
    <property type="evidence" value="ECO:0007669"/>
    <property type="project" value="TreeGrafter"/>
</dbReference>
<evidence type="ECO:0000256" key="3">
    <source>
        <dbReference type="ARBA" id="ARBA00022989"/>
    </source>
</evidence>
<evidence type="ECO:0008006" key="9">
    <source>
        <dbReference type="Google" id="ProtNLM"/>
    </source>
</evidence>
<evidence type="ECO:0000256" key="4">
    <source>
        <dbReference type="ARBA" id="ARBA00023136"/>
    </source>
</evidence>
<feature type="region of interest" description="Disordered" evidence="5">
    <location>
        <begin position="277"/>
        <end position="296"/>
    </location>
</feature>
<dbReference type="STRING" id="1081108.A0A162KK67"/>
<dbReference type="SMART" id="SM01160">
    <property type="entry name" value="DUF1751"/>
    <property type="match status" value="1"/>
</dbReference>
<keyword evidence="2 6" id="KW-0812">Transmembrane</keyword>
<sequence length="366" mass="39496">MAPRINIPPVTRVLLVTLVAQSLLSAAIRYRQWSETTSIVIPYLTLIPQLSLVYPWTFLTSTLVESNIFTLAIACFTLYQGGRYLERAWSSADLAKFLVIVSLVPNVMTFATMVFFFTLTRNERWTLSTIAGTIPLQISFLVAFSQLVPAHTVTLFRGVVSLRVMRTPILYTGLVAVLGLTPLLSRAAAWQAAYGFLASWTYLRFYKTVFPDLDASQPTSLRGDASETFAFAEFFPAPVKPAVAALANQVFDVLVAVRLCTPFSAADMSAARGDLLQRRGGGGGGGGAPGGARAEAERRRAIALRALDQRLNAATNAAPKQAPQPAAQTAGPPVETQPQTTQAAMTSEGQMLGETKFEPEGDSGKN</sequence>
<evidence type="ECO:0000256" key="1">
    <source>
        <dbReference type="ARBA" id="ARBA00004141"/>
    </source>
</evidence>
<dbReference type="GO" id="GO:0006890">
    <property type="term" value="P:retrograde vesicle-mediated transport, Golgi to endoplasmic reticulum"/>
    <property type="evidence" value="ECO:0007669"/>
    <property type="project" value="InterPro"/>
</dbReference>
<feature type="compositionally biased region" description="Low complexity" evidence="5">
    <location>
        <begin position="315"/>
        <end position="333"/>
    </location>
</feature>
<feature type="transmembrane region" description="Helical" evidence="6">
    <location>
        <begin position="97"/>
        <end position="119"/>
    </location>
</feature>
<feature type="compositionally biased region" description="Basic and acidic residues" evidence="5">
    <location>
        <begin position="355"/>
        <end position="366"/>
    </location>
</feature>
<reference evidence="7 8" key="1">
    <citation type="journal article" date="2016" name="Genome Biol. Evol.">
        <title>Divergent and convergent evolution of fungal pathogenicity.</title>
        <authorList>
            <person name="Shang Y."/>
            <person name="Xiao G."/>
            <person name="Zheng P."/>
            <person name="Cen K."/>
            <person name="Zhan S."/>
            <person name="Wang C."/>
        </authorList>
    </citation>
    <scope>NUCLEOTIDE SEQUENCE [LARGE SCALE GENOMIC DNA]</scope>
    <source>
        <strain evidence="7 8">RCEF 1005</strain>
    </source>
</reference>
<keyword evidence="8" id="KW-1185">Reference proteome</keyword>
<evidence type="ECO:0000256" key="5">
    <source>
        <dbReference type="SAM" id="MobiDB-lite"/>
    </source>
</evidence>
<proteinExistence type="predicted"/>
<feature type="transmembrane region" description="Helical" evidence="6">
    <location>
        <begin position="169"/>
        <end position="189"/>
    </location>
</feature>
<gene>
    <name evidence="7" type="ORF">LEL_05862</name>
</gene>
<organism evidence="7 8">
    <name type="scientific">Akanthomyces lecanii RCEF 1005</name>
    <dbReference type="NCBI Taxonomy" id="1081108"/>
    <lineage>
        <taxon>Eukaryota</taxon>
        <taxon>Fungi</taxon>
        <taxon>Dikarya</taxon>
        <taxon>Ascomycota</taxon>
        <taxon>Pezizomycotina</taxon>
        <taxon>Sordariomycetes</taxon>
        <taxon>Hypocreomycetidae</taxon>
        <taxon>Hypocreales</taxon>
        <taxon>Cordycipitaceae</taxon>
        <taxon>Akanthomyces</taxon>
        <taxon>Cordyceps confragosa</taxon>
    </lineage>
</organism>
<dbReference type="OrthoDB" id="73612at2759"/>
<dbReference type="EMBL" id="AZHF01000004">
    <property type="protein sequence ID" value="OAA76178.1"/>
    <property type="molecule type" value="Genomic_DNA"/>
</dbReference>
<dbReference type="Proteomes" id="UP000076881">
    <property type="component" value="Unassembled WGS sequence"/>
</dbReference>
<feature type="transmembrane region" description="Helical" evidence="6">
    <location>
        <begin position="125"/>
        <end position="148"/>
    </location>
</feature>
<dbReference type="FunFam" id="1.20.1540.10:FF:000004">
    <property type="entry name" value="Transmembrane protein 115"/>
    <property type="match status" value="1"/>
</dbReference>
<name>A0A162KK67_CORDF</name>
<dbReference type="Pfam" id="PF08551">
    <property type="entry name" value="DUF1751"/>
    <property type="match status" value="1"/>
</dbReference>
<dbReference type="AlphaFoldDB" id="A0A162KK67"/>
<dbReference type="GO" id="GO:0016020">
    <property type="term" value="C:membrane"/>
    <property type="evidence" value="ECO:0007669"/>
    <property type="project" value="UniProtKB-SubCell"/>
</dbReference>
<dbReference type="InterPro" id="IPR035952">
    <property type="entry name" value="Rhomboid-like_sf"/>
</dbReference>
<evidence type="ECO:0000256" key="6">
    <source>
        <dbReference type="SAM" id="Phobius"/>
    </source>
</evidence>
<comment type="subcellular location">
    <subcellularLocation>
        <location evidence="1">Membrane</location>
        <topology evidence="1">Multi-pass membrane protein</topology>
    </subcellularLocation>
</comment>
<feature type="compositionally biased region" description="Gly residues" evidence="5">
    <location>
        <begin position="279"/>
        <end position="290"/>
    </location>
</feature>
<evidence type="ECO:0000256" key="2">
    <source>
        <dbReference type="ARBA" id="ARBA00022692"/>
    </source>
</evidence>
<evidence type="ECO:0000313" key="7">
    <source>
        <dbReference type="EMBL" id="OAA76178.1"/>
    </source>
</evidence>
<dbReference type="PANTHER" id="PTHR13377:SF3">
    <property type="entry name" value="TRANSMEMBRANE PROTEIN 115"/>
    <property type="match status" value="1"/>
</dbReference>
<dbReference type="InterPro" id="IPR013861">
    <property type="entry name" value="TMEM115/Pdh1/Rbl19"/>
</dbReference>
<protein>
    <recommendedName>
        <fullName evidence="9">Rhomboid family protein</fullName>
    </recommendedName>
</protein>
<accession>A0A162KK67</accession>
<keyword evidence="3 6" id="KW-1133">Transmembrane helix</keyword>
<comment type="caution">
    <text evidence="7">The sequence shown here is derived from an EMBL/GenBank/DDBJ whole genome shotgun (WGS) entry which is preliminary data.</text>
</comment>
<dbReference type="Gene3D" id="1.20.1540.10">
    <property type="entry name" value="Rhomboid-like"/>
    <property type="match status" value="1"/>
</dbReference>
<feature type="compositionally biased region" description="Polar residues" evidence="5">
    <location>
        <begin position="336"/>
        <end position="349"/>
    </location>
</feature>
<dbReference type="SUPFAM" id="SSF144091">
    <property type="entry name" value="Rhomboid-like"/>
    <property type="match status" value="1"/>
</dbReference>
<feature type="region of interest" description="Disordered" evidence="5">
    <location>
        <begin position="315"/>
        <end position="366"/>
    </location>
</feature>
<dbReference type="PANTHER" id="PTHR13377">
    <property type="entry name" value="PLACENTAL PROTEIN 6"/>
    <property type="match status" value="1"/>
</dbReference>
<keyword evidence="4 6" id="KW-0472">Membrane</keyword>
<evidence type="ECO:0000313" key="8">
    <source>
        <dbReference type="Proteomes" id="UP000076881"/>
    </source>
</evidence>